<keyword evidence="2" id="KW-1185">Reference proteome</keyword>
<comment type="caution">
    <text evidence="1">The sequence shown here is derived from an EMBL/GenBank/DDBJ whole genome shotgun (WGS) entry which is preliminary data.</text>
</comment>
<dbReference type="AlphaFoldDB" id="A0A1R3KGW4"/>
<evidence type="ECO:0000313" key="2">
    <source>
        <dbReference type="Proteomes" id="UP000187203"/>
    </source>
</evidence>
<proteinExistence type="predicted"/>
<dbReference type="EMBL" id="AWUE01013635">
    <property type="protein sequence ID" value="OMP06347.1"/>
    <property type="molecule type" value="Genomic_DNA"/>
</dbReference>
<accession>A0A1R3KGW4</accession>
<name>A0A1R3KGW4_9ROSI</name>
<protein>
    <submittedName>
        <fullName evidence="1">Uncharacterized protein</fullName>
    </submittedName>
</protein>
<gene>
    <name evidence="1" type="ORF">COLO4_08181</name>
</gene>
<reference evidence="2" key="1">
    <citation type="submission" date="2013-09" db="EMBL/GenBank/DDBJ databases">
        <title>Corchorus olitorius genome sequencing.</title>
        <authorList>
            <person name="Alam M."/>
            <person name="Haque M.S."/>
            <person name="Islam M.S."/>
            <person name="Emdad E.M."/>
            <person name="Islam M.M."/>
            <person name="Ahmed B."/>
            <person name="Halim A."/>
            <person name="Hossen Q.M.M."/>
            <person name="Hossain M.Z."/>
            <person name="Ahmed R."/>
            <person name="Khan M.M."/>
            <person name="Islam R."/>
            <person name="Rashid M.M."/>
            <person name="Khan S.A."/>
            <person name="Rahman M.S."/>
            <person name="Alam M."/>
            <person name="Yahiya A.S."/>
            <person name="Khan M.S."/>
            <person name="Azam M.S."/>
            <person name="Haque T."/>
            <person name="Lashkar M.Z.H."/>
            <person name="Akhand A.I."/>
            <person name="Morshed G."/>
            <person name="Roy S."/>
            <person name="Uddin K.S."/>
            <person name="Rabeya T."/>
            <person name="Hossain A.S."/>
            <person name="Chowdhury A."/>
            <person name="Snigdha A.R."/>
            <person name="Mortoza M.S."/>
            <person name="Matin S.A."/>
            <person name="Hoque S.M.E."/>
            <person name="Islam M.K."/>
            <person name="Roy D.K."/>
            <person name="Haider R."/>
            <person name="Moosa M.M."/>
            <person name="Elias S.M."/>
            <person name="Hasan A.M."/>
            <person name="Jahan S."/>
            <person name="Shafiuddin M."/>
            <person name="Mahmood N."/>
            <person name="Shommy N.S."/>
        </authorList>
    </citation>
    <scope>NUCLEOTIDE SEQUENCE [LARGE SCALE GENOMIC DNA]</scope>
    <source>
        <strain evidence="2">cv. O-4</strain>
    </source>
</reference>
<organism evidence="1 2">
    <name type="scientific">Corchorus olitorius</name>
    <dbReference type="NCBI Taxonomy" id="93759"/>
    <lineage>
        <taxon>Eukaryota</taxon>
        <taxon>Viridiplantae</taxon>
        <taxon>Streptophyta</taxon>
        <taxon>Embryophyta</taxon>
        <taxon>Tracheophyta</taxon>
        <taxon>Spermatophyta</taxon>
        <taxon>Magnoliopsida</taxon>
        <taxon>eudicotyledons</taxon>
        <taxon>Gunneridae</taxon>
        <taxon>Pentapetalae</taxon>
        <taxon>rosids</taxon>
        <taxon>malvids</taxon>
        <taxon>Malvales</taxon>
        <taxon>Malvaceae</taxon>
        <taxon>Grewioideae</taxon>
        <taxon>Apeibeae</taxon>
        <taxon>Corchorus</taxon>
    </lineage>
</organism>
<sequence length="53" mass="6334">MEPKLRKKITRWYWRKKRENEGKPRGLKQKIGTRVYVFCLGISLKVKNGKGKT</sequence>
<evidence type="ECO:0000313" key="1">
    <source>
        <dbReference type="EMBL" id="OMP06347.1"/>
    </source>
</evidence>
<dbReference type="Proteomes" id="UP000187203">
    <property type="component" value="Unassembled WGS sequence"/>
</dbReference>